<reference evidence="1 2" key="1">
    <citation type="submission" date="2019-07" db="EMBL/GenBank/DDBJ databases">
        <title>Genomic Encyclopedia of Archaeal and Bacterial Type Strains, Phase II (KMG-II): from individual species to whole genera.</title>
        <authorList>
            <person name="Goeker M."/>
        </authorList>
    </citation>
    <scope>NUCLEOTIDE SEQUENCE [LARGE SCALE GENOMIC DNA]</scope>
    <source>
        <strain evidence="1 2">DSM 18850</strain>
    </source>
</reference>
<gene>
    <name evidence="1" type="ORF">BC792_1279</name>
</gene>
<dbReference type="Proteomes" id="UP000325105">
    <property type="component" value="Unassembled WGS sequence"/>
</dbReference>
<accession>A0A5S5D2C3</accession>
<sequence length="98" mass="11638">MDTQKLNVLVFDGVVKFASEPDYYMQGQDEYIIELTIDNQMLDDHEFLSSYIRDKASSFLTKEKVKPQDYYMEVVFVQHHAELLKEEKTLIRVITKKK</sequence>
<protein>
    <submittedName>
        <fullName evidence="1">Uncharacterized protein</fullName>
    </submittedName>
</protein>
<evidence type="ECO:0000313" key="1">
    <source>
        <dbReference type="EMBL" id="TYP89408.1"/>
    </source>
</evidence>
<dbReference type="AlphaFoldDB" id="A0A5S5D2C3"/>
<comment type="caution">
    <text evidence="1">The sequence shown here is derived from an EMBL/GenBank/DDBJ whole genome shotgun (WGS) entry which is preliminary data.</text>
</comment>
<organism evidence="1 2">
    <name type="scientific">Sphingobacterium allocomposti</name>
    <dbReference type="NCBI Taxonomy" id="415956"/>
    <lineage>
        <taxon>Bacteria</taxon>
        <taxon>Pseudomonadati</taxon>
        <taxon>Bacteroidota</taxon>
        <taxon>Sphingobacteriia</taxon>
        <taxon>Sphingobacteriales</taxon>
        <taxon>Sphingobacteriaceae</taxon>
        <taxon>Sphingobacterium</taxon>
    </lineage>
</organism>
<dbReference type="RefSeq" id="WP_148910009.1">
    <property type="nucleotide sequence ID" value="NZ_VNHX01000027.1"/>
</dbReference>
<proteinExistence type="predicted"/>
<evidence type="ECO:0000313" key="2">
    <source>
        <dbReference type="Proteomes" id="UP000325105"/>
    </source>
</evidence>
<keyword evidence="2" id="KW-1185">Reference proteome</keyword>
<name>A0A5S5D2C3_9SPHI</name>
<dbReference type="EMBL" id="VNHX01000027">
    <property type="protein sequence ID" value="TYP89408.1"/>
    <property type="molecule type" value="Genomic_DNA"/>
</dbReference>